<evidence type="ECO:0000256" key="1">
    <source>
        <dbReference type="SAM" id="Coils"/>
    </source>
</evidence>
<organism evidence="2 3">
    <name type="scientific">Bacteroides xylanisolvens</name>
    <dbReference type="NCBI Taxonomy" id="371601"/>
    <lineage>
        <taxon>Bacteria</taxon>
        <taxon>Pseudomonadati</taxon>
        <taxon>Bacteroidota</taxon>
        <taxon>Bacteroidia</taxon>
        <taxon>Bacteroidales</taxon>
        <taxon>Bacteroidaceae</taxon>
        <taxon>Bacteroides</taxon>
    </lineage>
</organism>
<dbReference type="RefSeq" id="WP_004317363.1">
    <property type="nucleotide sequence ID" value="NZ_CABKPA010000036.1"/>
</dbReference>
<dbReference type="Proteomes" id="UP000284417">
    <property type="component" value="Unassembled WGS sequence"/>
</dbReference>
<accession>A0A415HF13</accession>
<evidence type="ECO:0008006" key="4">
    <source>
        <dbReference type="Google" id="ProtNLM"/>
    </source>
</evidence>
<dbReference type="AlphaFoldDB" id="A0A415HF13"/>
<protein>
    <recommendedName>
        <fullName evidence="4">Tetratricopeptide repeat protein</fullName>
    </recommendedName>
</protein>
<keyword evidence="1" id="KW-0175">Coiled coil</keyword>
<gene>
    <name evidence="2" type="ORF">DW042_21745</name>
</gene>
<proteinExistence type="predicted"/>
<name>A0A415HF13_9BACE</name>
<feature type="coiled-coil region" evidence="1">
    <location>
        <begin position="601"/>
        <end position="628"/>
    </location>
</feature>
<reference evidence="2 3" key="1">
    <citation type="submission" date="2018-08" db="EMBL/GenBank/DDBJ databases">
        <title>A genome reference for cultivated species of the human gut microbiota.</title>
        <authorList>
            <person name="Zou Y."/>
            <person name="Xue W."/>
            <person name="Luo G."/>
        </authorList>
    </citation>
    <scope>NUCLEOTIDE SEQUENCE [LARGE SCALE GENOMIC DNA]</scope>
    <source>
        <strain evidence="2 3">AF39-6AC</strain>
    </source>
</reference>
<comment type="caution">
    <text evidence="2">The sequence shown here is derived from an EMBL/GenBank/DDBJ whole genome shotgun (WGS) entry which is preliminary data.</text>
</comment>
<evidence type="ECO:0000313" key="2">
    <source>
        <dbReference type="EMBL" id="RHK90663.1"/>
    </source>
</evidence>
<dbReference type="EMBL" id="QROC01000041">
    <property type="protein sequence ID" value="RHK90663.1"/>
    <property type="molecule type" value="Genomic_DNA"/>
</dbReference>
<dbReference type="SUPFAM" id="SSF81901">
    <property type="entry name" value="HCP-like"/>
    <property type="match status" value="1"/>
</dbReference>
<evidence type="ECO:0000313" key="3">
    <source>
        <dbReference type="Proteomes" id="UP000284417"/>
    </source>
</evidence>
<sequence length="794" mass="93527">MKHLKRFIATLAITVLSFHSYVNGCGGDFYDYMNYYNLFDQLLLENKGLQPFLLTTDDAFYGEDMNPDGKQQQPDENINAWMTFFKKNKTLQDMNEEQFKALLYTASYQSLKQPSSPYVTALNKTDAGKHTLTYLQYAKELEPYAQLSNNGDWWEMKRTSSPSEETYTHYKDKGLELYRNCPYDELKLRYGYQLVRLAHYMRNKNNEAIRMYNLYVKPLKQEHYIYYAALEQTAGALYNIGKLANANYLYSRVFDHSDNRKKTAYTSFKIQNEIDWNEAMSWCKDNREKAAMYALRGYNTFSNELEEVENILNIYPESPYIKLLAIRYINKMERDILTRYSHSDATDDTSSFMQPSGKVLAEYERAQQIIKAVMNHPKVGDKDFWALYHAHMSFLCKDYRQAATFIDSLQTTKPELLKQKSRTQFSLYLAQLKIIGEDEEQAIRQYLQTSHADEDFINEIVGHLYKMQKDYGKAFLTHNRIENLRQNPDPDIINSLLANAGKENDQTLLTQLYELKGTYYLRMNNFAEAAKWFAKVPESYSLTHYKYDYETEKYIPTGISSDDFNGYSEISPLIFSNGFKRLFSVPAASQLTDVMYEQYLYLNKEHNKATLTAALMQLEKESQMMTEKGARAAYMLANYYYNISPTGYYRNIPAYFTDNSYYWSAYVSYGTTGPNSIPDYSKEYNYRDFTQEYMIVDNMENALALYEQAATYFTDREYKARALFMASSCTMDLYAQNWWSNWNNILNPDFSRSDDEKKVDSYFRQLKKSYSDTQFFKEAVHECKYFEYYVKTEL</sequence>